<reference evidence="1 2" key="1">
    <citation type="submission" date="2016-08" db="EMBL/GenBank/DDBJ databases">
        <authorList>
            <person name="Seilhamer J.J."/>
        </authorList>
    </citation>
    <scope>NUCLEOTIDE SEQUENCE [LARGE SCALE GENOMIC DNA]</scope>
    <source>
        <strain evidence="1 2">IEBC_T61001</strain>
    </source>
</reference>
<accession>A0A1C4EGP2</accession>
<protein>
    <submittedName>
        <fullName evidence="1">Uncharacterized protein</fullName>
    </submittedName>
</protein>
<dbReference type="EMBL" id="FMBI01000033">
    <property type="protein sequence ID" value="SCC42711.1"/>
    <property type="molecule type" value="Genomic_DNA"/>
</dbReference>
<dbReference type="Proteomes" id="UP000195991">
    <property type="component" value="Unassembled WGS sequence"/>
</dbReference>
<proteinExistence type="predicted"/>
<organism evidence="1 2">
    <name type="scientific">Bacillus thuringiensis</name>
    <dbReference type="NCBI Taxonomy" id="1428"/>
    <lineage>
        <taxon>Bacteria</taxon>
        <taxon>Bacillati</taxon>
        <taxon>Bacillota</taxon>
        <taxon>Bacilli</taxon>
        <taxon>Bacillales</taxon>
        <taxon>Bacillaceae</taxon>
        <taxon>Bacillus</taxon>
        <taxon>Bacillus cereus group</taxon>
    </lineage>
</organism>
<evidence type="ECO:0000313" key="2">
    <source>
        <dbReference type="Proteomes" id="UP000195991"/>
    </source>
</evidence>
<name>A0A1C4EGP2_BACTU</name>
<evidence type="ECO:0000313" key="1">
    <source>
        <dbReference type="EMBL" id="SCC42711.1"/>
    </source>
</evidence>
<gene>
    <name evidence="1" type="ORF">BTT61001_03158</name>
</gene>
<sequence>MEYTNMHLFRFELME</sequence>